<dbReference type="SMART" id="SM00356">
    <property type="entry name" value="ZnF_C3H1"/>
    <property type="match status" value="3"/>
</dbReference>
<dbReference type="GO" id="GO:0003723">
    <property type="term" value="F:RNA binding"/>
    <property type="evidence" value="ECO:0007669"/>
    <property type="project" value="InterPro"/>
</dbReference>
<sequence>MEGSDIEDGEVLEQEESAQPPNQLIMPIQNKQDNRKQEVQRIKRPRPDESKIKKVKCKYWAGGTCHKGQDCTYLHEGVQLLKDELCKYFVTDTCVKGDDCIYSHDTKKFPCKFFHGVGSCHLGDNCRFSHIRLTPEMIPKFIKDNEAFLQQVQQQRGYTNLGEYYNQYAREKASLQPLLPLPGNLLGIPQFPPTIAPPIWIPPKPPSPDLSSRLHASGIIKNRNITIPKGDLSKLRKPPNSHVYKKPKFS</sequence>
<keyword evidence="3 5" id="KW-0863">Zinc-finger</keyword>
<keyword evidence="9" id="KW-1185">Reference proteome</keyword>
<evidence type="ECO:0000256" key="3">
    <source>
        <dbReference type="ARBA" id="ARBA00022771"/>
    </source>
</evidence>
<dbReference type="PANTHER" id="PTHR13119">
    <property type="entry name" value="ZINC FINGER CCCH DOMAIN-CONTAINING PROTEI"/>
    <property type="match status" value="1"/>
</dbReference>
<feature type="compositionally biased region" description="Basic and acidic residues" evidence="6">
    <location>
        <begin position="32"/>
        <end position="50"/>
    </location>
</feature>
<feature type="domain" description="C3H1-type" evidence="7">
    <location>
        <begin position="80"/>
        <end position="104"/>
    </location>
</feature>
<gene>
    <name evidence="8" type="ORF">BSTOLATCC_MIC36591</name>
</gene>
<dbReference type="PROSITE" id="PS50103">
    <property type="entry name" value="ZF_C3H1"/>
    <property type="match status" value="3"/>
</dbReference>
<dbReference type="SUPFAM" id="SSF90229">
    <property type="entry name" value="CCCH zinc finger"/>
    <property type="match status" value="3"/>
</dbReference>
<feature type="region of interest" description="Disordered" evidence="6">
    <location>
        <begin position="229"/>
        <end position="250"/>
    </location>
</feature>
<feature type="domain" description="C3H1-type" evidence="7">
    <location>
        <begin position="105"/>
        <end position="133"/>
    </location>
</feature>
<dbReference type="Pfam" id="PF14608">
    <property type="entry name" value="zf-CCCH_2"/>
    <property type="match status" value="3"/>
</dbReference>
<dbReference type="InterPro" id="IPR036855">
    <property type="entry name" value="Znf_CCCH_sf"/>
</dbReference>
<dbReference type="Gene3D" id="4.10.1000.10">
    <property type="entry name" value="Zinc finger, CCCH-type"/>
    <property type="match status" value="1"/>
</dbReference>
<dbReference type="InterPro" id="IPR045124">
    <property type="entry name" value="Su(sable)-like"/>
</dbReference>
<feature type="zinc finger region" description="C3H1-type" evidence="5">
    <location>
        <begin position="51"/>
        <end position="78"/>
    </location>
</feature>
<keyword evidence="1 5" id="KW-0479">Metal-binding</keyword>
<evidence type="ECO:0000256" key="1">
    <source>
        <dbReference type="ARBA" id="ARBA00022723"/>
    </source>
</evidence>
<evidence type="ECO:0000313" key="8">
    <source>
        <dbReference type="EMBL" id="CAG9324812.1"/>
    </source>
</evidence>
<dbReference type="GO" id="GO:0005634">
    <property type="term" value="C:nucleus"/>
    <property type="evidence" value="ECO:0007669"/>
    <property type="project" value="TreeGrafter"/>
</dbReference>
<feature type="zinc finger region" description="C3H1-type" evidence="5">
    <location>
        <begin position="80"/>
        <end position="104"/>
    </location>
</feature>
<dbReference type="AlphaFoldDB" id="A0AAU9JIC3"/>
<dbReference type="InterPro" id="IPR000571">
    <property type="entry name" value="Znf_CCCH"/>
</dbReference>
<keyword evidence="4 5" id="KW-0862">Zinc</keyword>
<feature type="region of interest" description="Disordered" evidence="6">
    <location>
        <begin position="1"/>
        <end position="50"/>
    </location>
</feature>
<feature type="compositionally biased region" description="Basic residues" evidence="6">
    <location>
        <begin position="235"/>
        <end position="250"/>
    </location>
</feature>
<name>A0AAU9JIC3_9CILI</name>
<feature type="zinc finger region" description="C3H1-type" evidence="5">
    <location>
        <begin position="105"/>
        <end position="133"/>
    </location>
</feature>
<feature type="compositionally biased region" description="Acidic residues" evidence="6">
    <location>
        <begin position="1"/>
        <end position="16"/>
    </location>
</feature>
<evidence type="ECO:0000259" key="7">
    <source>
        <dbReference type="PROSITE" id="PS50103"/>
    </source>
</evidence>
<keyword evidence="2" id="KW-0677">Repeat</keyword>
<proteinExistence type="predicted"/>
<evidence type="ECO:0000256" key="4">
    <source>
        <dbReference type="ARBA" id="ARBA00022833"/>
    </source>
</evidence>
<feature type="domain" description="C3H1-type" evidence="7">
    <location>
        <begin position="51"/>
        <end position="78"/>
    </location>
</feature>
<dbReference type="PANTHER" id="PTHR13119:SF12">
    <property type="entry name" value="PROTEIN SUPPRESSOR OF SABLE"/>
    <property type="match status" value="1"/>
</dbReference>
<reference evidence="8" key="1">
    <citation type="submission" date="2021-09" db="EMBL/GenBank/DDBJ databases">
        <authorList>
            <consortium name="AG Swart"/>
            <person name="Singh M."/>
            <person name="Singh A."/>
            <person name="Seah K."/>
            <person name="Emmerich C."/>
        </authorList>
    </citation>
    <scope>NUCLEOTIDE SEQUENCE</scope>
    <source>
        <strain evidence="8">ATCC30299</strain>
    </source>
</reference>
<dbReference type="GO" id="GO:0008270">
    <property type="term" value="F:zinc ion binding"/>
    <property type="evidence" value="ECO:0007669"/>
    <property type="project" value="UniProtKB-KW"/>
</dbReference>
<protein>
    <recommendedName>
        <fullName evidence="7">C3H1-type domain-containing protein</fullName>
    </recommendedName>
</protein>
<evidence type="ECO:0000256" key="5">
    <source>
        <dbReference type="PROSITE-ProRule" id="PRU00723"/>
    </source>
</evidence>
<dbReference type="EMBL" id="CAJZBQ010000036">
    <property type="protein sequence ID" value="CAG9324812.1"/>
    <property type="molecule type" value="Genomic_DNA"/>
</dbReference>
<comment type="caution">
    <text evidence="8">The sequence shown here is derived from an EMBL/GenBank/DDBJ whole genome shotgun (WGS) entry which is preliminary data.</text>
</comment>
<dbReference type="Proteomes" id="UP001162131">
    <property type="component" value="Unassembled WGS sequence"/>
</dbReference>
<evidence type="ECO:0000313" key="9">
    <source>
        <dbReference type="Proteomes" id="UP001162131"/>
    </source>
</evidence>
<organism evidence="8 9">
    <name type="scientific">Blepharisma stoltei</name>
    <dbReference type="NCBI Taxonomy" id="1481888"/>
    <lineage>
        <taxon>Eukaryota</taxon>
        <taxon>Sar</taxon>
        <taxon>Alveolata</taxon>
        <taxon>Ciliophora</taxon>
        <taxon>Postciliodesmatophora</taxon>
        <taxon>Heterotrichea</taxon>
        <taxon>Heterotrichida</taxon>
        <taxon>Blepharismidae</taxon>
        <taxon>Blepharisma</taxon>
    </lineage>
</organism>
<evidence type="ECO:0000256" key="6">
    <source>
        <dbReference type="SAM" id="MobiDB-lite"/>
    </source>
</evidence>
<evidence type="ECO:0000256" key="2">
    <source>
        <dbReference type="ARBA" id="ARBA00022737"/>
    </source>
</evidence>
<dbReference type="GO" id="GO:0045892">
    <property type="term" value="P:negative regulation of DNA-templated transcription"/>
    <property type="evidence" value="ECO:0007669"/>
    <property type="project" value="InterPro"/>
</dbReference>
<accession>A0AAU9JIC3</accession>